<name>A0A1L8CWI9_9THEO</name>
<organism evidence="2 3">
    <name type="scientific">Carboxydothermus pertinax</name>
    <dbReference type="NCBI Taxonomy" id="870242"/>
    <lineage>
        <taxon>Bacteria</taxon>
        <taxon>Bacillati</taxon>
        <taxon>Bacillota</taxon>
        <taxon>Clostridia</taxon>
        <taxon>Thermoanaerobacterales</taxon>
        <taxon>Thermoanaerobacteraceae</taxon>
        <taxon>Carboxydothermus</taxon>
    </lineage>
</organism>
<dbReference type="Pfam" id="PF13175">
    <property type="entry name" value="AAA_15"/>
    <property type="match status" value="1"/>
</dbReference>
<evidence type="ECO:0000313" key="2">
    <source>
        <dbReference type="EMBL" id="GAV23288.1"/>
    </source>
</evidence>
<feature type="domain" description="Endonuclease GajA/Old nuclease/RecF-like AAA" evidence="1">
    <location>
        <begin position="1"/>
        <end position="383"/>
    </location>
</feature>
<comment type="caution">
    <text evidence="2">The sequence shown here is derived from an EMBL/GenBank/DDBJ whole genome shotgun (WGS) entry which is preliminary data.</text>
</comment>
<dbReference type="PANTHER" id="PTHR43581">
    <property type="entry name" value="ATP/GTP PHOSPHATASE"/>
    <property type="match status" value="1"/>
</dbReference>
<dbReference type="STRING" id="870242.cpu_17980"/>
<evidence type="ECO:0000313" key="3">
    <source>
        <dbReference type="Proteomes" id="UP000187485"/>
    </source>
</evidence>
<protein>
    <recommendedName>
        <fullName evidence="1">Endonuclease GajA/Old nuclease/RecF-like AAA domain-containing protein</fullName>
    </recommendedName>
</protein>
<sequence length="615" mass="71839">MKLIKIFLEDFRGYYGLHEVDISDFTAFIGKNDAGKSSIFEALDIFFNEGKGNVKIDKNDLNVKTASEGKDFFRIGIELTNYPEELIIDETNPTNLKDEYLLNRNNNLEIWKTFKNAKLQETALKCYHPANDDYLQDILRKKINDLRKFVEENNIDCEDKRKSAVLRKAIRKYYQQKDGELRLDEIEVKVDSEDAKKIWEKLSDYLPLYALFHSDRKNLDQDEEVQDPLKVAIEQIFNEEEVKQNLESIAKKVNEKISKIAQETIDYFKNFSPDSNFNLEPEIPGIDKLKWSSVYKSIGFKTDEVPLNKRGSGIRRIVLLSFFTAEVERLKRDKNLASTIYAIEEPETSLHPDLQKKLIEQLLELSEYPNIQVLITTHSPALIRLLETSSIRYIEQKEYSSNVKNFDVEVADKIIKNMGLLPEIAKVIVCVEGETDEKFLLNINQNIPELKEIIDIESKIEAGILSIIPMRGANLKDWINRYALKNTNAIEFHLYDRDTNEQYKKQIEEVNSRNDGSCGRLTEKREIENYIPKEIVEKEFNIDLSDVENWDYEDIPKKIQNKIPNMKEKDIKMKLCCKCSKEITKKHLEDLNAWDEVKSWFEKINELCSKVLQNP</sequence>
<dbReference type="EMBL" id="BDJK01000041">
    <property type="protein sequence ID" value="GAV23288.1"/>
    <property type="molecule type" value="Genomic_DNA"/>
</dbReference>
<dbReference type="OrthoDB" id="308933at2"/>
<keyword evidence="3" id="KW-1185">Reference proteome</keyword>
<dbReference type="Proteomes" id="UP000187485">
    <property type="component" value="Unassembled WGS sequence"/>
</dbReference>
<dbReference type="RefSeq" id="WP_075859726.1">
    <property type="nucleotide sequence ID" value="NZ_BDJK01000041.1"/>
</dbReference>
<dbReference type="PANTHER" id="PTHR43581:SF4">
    <property type="entry name" value="ATP_GTP PHOSPHATASE"/>
    <property type="match status" value="1"/>
</dbReference>
<dbReference type="AlphaFoldDB" id="A0A1L8CWI9"/>
<evidence type="ECO:0000259" key="1">
    <source>
        <dbReference type="Pfam" id="PF13175"/>
    </source>
</evidence>
<dbReference type="Gene3D" id="3.40.50.300">
    <property type="entry name" value="P-loop containing nucleotide triphosphate hydrolases"/>
    <property type="match status" value="2"/>
</dbReference>
<gene>
    <name evidence="2" type="ORF">cpu_17980</name>
</gene>
<reference evidence="3" key="1">
    <citation type="submission" date="2016-12" db="EMBL/GenBank/DDBJ databases">
        <title>Draft Genome Sequences od Carboxydothermus pertinax and islandicus, Hydrogenogenic Carboxydotrophic Bacteria.</title>
        <authorList>
            <person name="Fukuyama Y."/>
            <person name="Ohmae K."/>
            <person name="Yoneda Y."/>
            <person name="Yoshida T."/>
            <person name="Sako Y."/>
        </authorList>
    </citation>
    <scope>NUCLEOTIDE SEQUENCE [LARGE SCALE GENOMIC DNA]</scope>
    <source>
        <strain evidence="3">Ug1</strain>
    </source>
</reference>
<dbReference type="SUPFAM" id="SSF52540">
    <property type="entry name" value="P-loop containing nucleoside triphosphate hydrolases"/>
    <property type="match status" value="1"/>
</dbReference>
<dbReference type="InterPro" id="IPR041685">
    <property type="entry name" value="AAA_GajA/Old/RecF-like"/>
</dbReference>
<accession>A0A1L8CWI9</accession>
<dbReference type="InterPro" id="IPR051396">
    <property type="entry name" value="Bact_Antivir_Def_Nuclease"/>
</dbReference>
<dbReference type="InterPro" id="IPR027417">
    <property type="entry name" value="P-loop_NTPase"/>
</dbReference>
<proteinExistence type="predicted"/>